<dbReference type="SMART" id="SM00220">
    <property type="entry name" value="S_TKc"/>
    <property type="match status" value="1"/>
</dbReference>
<dbReference type="FunFam" id="3.30.200.20:FF:000003">
    <property type="entry name" value="Non-specific serine/threonine protein kinase"/>
    <property type="match status" value="1"/>
</dbReference>
<sequence length="375" mass="43466">MNTQINDNYLVKYKIGAGSFSKVYLAVHRKTQIEVAIKMISKKANNDDGKQLIRIQREIEIMKKARHPFITELYEVYENDDFVFLVMEYSPNGTILNHIRDIGAYSEHESAVIFSQLILAMKHLQRSCNVAHRDLKAENILFDIHQNIRVIDFGLSNSPNDDNLMNTQCGSLDYASPEMILGKQYIYSSDIWSAGVVLFAMTTGHLPFEDSNMSRLAQRIIFKEIDYPTNLSRDLLDLLKKMLVKDPNQRINLDEIMRHPWLHTAIQYVNETINKFEYDNIKITEQLRQYGVRFEDVVLDLSNNRITPNTAIYSMIRRQMMTKGIVDMRNAEEILNRRGSLCETVVLPRLIKADTATRINRKSLPIPVRLSRHLG</sequence>
<evidence type="ECO:0000256" key="1">
    <source>
        <dbReference type="ARBA" id="ARBA00012513"/>
    </source>
</evidence>
<feature type="cross-link" description="Glycyl lysine isopeptide (Lys-Gly) (interchain with G-Cter in SUMO2)" evidence="11">
    <location>
        <position position="136"/>
    </location>
</feature>
<evidence type="ECO:0000259" key="14">
    <source>
        <dbReference type="PROSITE" id="PS50011"/>
    </source>
</evidence>
<reference evidence="15" key="2">
    <citation type="journal article" date="2007" name="Science">
        <title>Draft genome sequence of the sexually transmitted pathogen Trichomonas vaginalis.</title>
        <authorList>
            <person name="Carlton J.M."/>
            <person name="Hirt R.P."/>
            <person name="Silva J.C."/>
            <person name="Delcher A.L."/>
            <person name="Schatz M."/>
            <person name="Zhao Q."/>
            <person name="Wortman J.R."/>
            <person name="Bidwell S.L."/>
            <person name="Alsmark U.C.M."/>
            <person name="Besteiro S."/>
            <person name="Sicheritz-Ponten T."/>
            <person name="Noel C.J."/>
            <person name="Dacks J.B."/>
            <person name="Foster P.G."/>
            <person name="Simillion C."/>
            <person name="Van de Peer Y."/>
            <person name="Miranda-Saavedra D."/>
            <person name="Barton G.J."/>
            <person name="Westrop G.D."/>
            <person name="Mueller S."/>
            <person name="Dessi D."/>
            <person name="Fiori P.L."/>
            <person name="Ren Q."/>
            <person name="Paulsen I."/>
            <person name="Zhang H."/>
            <person name="Bastida-Corcuera F.D."/>
            <person name="Simoes-Barbosa A."/>
            <person name="Brown M.T."/>
            <person name="Hayes R.D."/>
            <person name="Mukherjee M."/>
            <person name="Okumura C.Y."/>
            <person name="Schneider R."/>
            <person name="Smith A.J."/>
            <person name="Vanacova S."/>
            <person name="Villalvazo M."/>
            <person name="Haas B.J."/>
            <person name="Pertea M."/>
            <person name="Feldblyum T.V."/>
            <person name="Utterback T.R."/>
            <person name="Shu C.L."/>
            <person name="Osoegawa K."/>
            <person name="de Jong P.J."/>
            <person name="Hrdy I."/>
            <person name="Horvathova L."/>
            <person name="Zubacova Z."/>
            <person name="Dolezal P."/>
            <person name="Malik S.B."/>
            <person name="Logsdon J.M. Jr."/>
            <person name="Henze K."/>
            <person name="Gupta A."/>
            <person name="Wang C.C."/>
            <person name="Dunne R.L."/>
            <person name="Upcroft J.A."/>
            <person name="Upcroft P."/>
            <person name="White O."/>
            <person name="Salzberg S.L."/>
            <person name="Tang P."/>
            <person name="Chiu C.-H."/>
            <person name="Lee Y.-S."/>
            <person name="Embley T.M."/>
            <person name="Coombs G.H."/>
            <person name="Mottram J.C."/>
            <person name="Tachezy J."/>
            <person name="Fraser-Liggett C.M."/>
            <person name="Johnson P.J."/>
        </authorList>
    </citation>
    <scope>NUCLEOTIDE SEQUENCE [LARGE SCALE GENOMIC DNA]</scope>
    <source>
        <strain evidence="15">G3</strain>
    </source>
</reference>
<dbReference type="InterPro" id="IPR000719">
    <property type="entry name" value="Prot_kinase_dom"/>
</dbReference>
<dbReference type="KEGG" id="tva:4771574"/>
<dbReference type="PROSITE" id="PS00108">
    <property type="entry name" value="PROTEIN_KINASE_ST"/>
    <property type="match status" value="1"/>
</dbReference>
<name>A2E194_TRIV3</name>
<dbReference type="GO" id="GO:0004674">
    <property type="term" value="F:protein serine/threonine kinase activity"/>
    <property type="evidence" value="ECO:0000318"/>
    <property type="project" value="GO_Central"/>
</dbReference>
<dbReference type="PANTHER" id="PTHR24350">
    <property type="entry name" value="SERINE/THREONINE-PROTEIN KINASE IAL-RELATED"/>
    <property type="match status" value="1"/>
</dbReference>
<evidence type="ECO:0000256" key="9">
    <source>
        <dbReference type="PIRSR" id="PIRSR630616-1"/>
    </source>
</evidence>
<dbReference type="eggNOG" id="KOG0583">
    <property type="taxonomic scope" value="Eukaryota"/>
</dbReference>
<proteinExistence type="inferred from homology"/>
<keyword evidence="6 10" id="KW-0067">ATP-binding</keyword>
<feature type="active site" description="Proton acceptor" evidence="9">
    <location>
        <position position="134"/>
    </location>
</feature>
<keyword evidence="4 10" id="KW-0547">Nucleotide-binding</keyword>
<evidence type="ECO:0000256" key="12">
    <source>
        <dbReference type="PROSITE-ProRule" id="PRU10141"/>
    </source>
</evidence>
<dbReference type="OMA" id="FESHAYD"/>
<evidence type="ECO:0000256" key="7">
    <source>
        <dbReference type="ARBA" id="ARBA00047899"/>
    </source>
</evidence>
<evidence type="ECO:0000256" key="6">
    <source>
        <dbReference type="ARBA" id="ARBA00022840"/>
    </source>
</evidence>
<accession>A2E194</accession>
<dbReference type="VEuPathDB" id="TrichDB:TVAGG3_0939270"/>
<dbReference type="InterPro" id="IPR011009">
    <property type="entry name" value="Kinase-like_dom_sf"/>
</dbReference>
<dbReference type="SUPFAM" id="SSF56112">
    <property type="entry name" value="Protein kinase-like (PK-like)"/>
    <property type="match status" value="1"/>
</dbReference>
<dbReference type="InterPro" id="IPR008271">
    <property type="entry name" value="Ser/Thr_kinase_AS"/>
</dbReference>
<dbReference type="EC" id="2.7.11.1" evidence="1"/>
<evidence type="ECO:0000256" key="10">
    <source>
        <dbReference type="PIRSR" id="PIRSR630616-2"/>
    </source>
</evidence>
<dbReference type="FunCoup" id="A2E194">
    <property type="interactions" value="360"/>
</dbReference>
<keyword evidence="16" id="KW-1185">Reference proteome</keyword>
<comment type="catalytic activity">
    <reaction evidence="8">
        <text>L-seryl-[protein] + ATP = O-phospho-L-seryl-[protein] + ADP + H(+)</text>
        <dbReference type="Rhea" id="RHEA:17989"/>
        <dbReference type="Rhea" id="RHEA-COMP:9863"/>
        <dbReference type="Rhea" id="RHEA-COMP:11604"/>
        <dbReference type="ChEBI" id="CHEBI:15378"/>
        <dbReference type="ChEBI" id="CHEBI:29999"/>
        <dbReference type="ChEBI" id="CHEBI:30616"/>
        <dbReference type="ChEBI" id="CHEBI:83421"/>
        <dbReference type="ChEBI" id="CHEBI:456216"/>
        <dbReference type="EC" id="2.7.11.1"/>
    </reaction>
</comment>
<dbReference type="EMBL" id="DS113283">
    <property type="protein sequence ID" value="EAY13595.1"/>
    <property type="molecule type" value="Genomic_DNA"/>
</dbReference>
<evidence type="ECO:0000256" key="4">
    <source>
        <dbReference type="ARBA" id="ARBA00022741"/>
    </source>
</evidence>
<dbReference type="AlphaFoldDB" id="A2E194"/>
<evidence type="ECO:0000256" key="8">
    <source>
        <dbReference type="ARBA" id="ARBA00048679"/>
    </source>
</evidence>
<dbReference type="PROSITE" id="PS50011">
    <property type="entry name" value="PROTEIN_KINASE_DOM"/>
    <property type="match status" value="1"/>
</dbReference>
<evidence type="ECO:0000256" key="5">
    <source>
        <dbReference type="ARBA" id="ARBA00022777"/>
    </source>
</evidence>
<feature type="binding site" evidence="10">
    <location>
        <position position="152"/>
    </location>
    <ligand>
        <name>ATP</name>
        <dbReference type="ChEBI" id="CHEBI:30616"/>
    </ligand>
</feature>
<keyword evidence="5 15" id="KW-0418">Kinase</keyword>
<evidence type="ECO:0000256" key="11">
    <source>
        <dbReference type="PIRSR" id="PIRSR630616-3"/>
    </source>
</evidence>
<evidence type="ECO:0000256" key="2">
    <source>
        <dbReference type="ARBA" id="ARBA00022527"/>
    </source>
</evidence>
<keyword evidence="2 13" id="KW-0723">Serine/threonine-protein kinase</keyword>
<evidence type="ECO:0000256" key="13">
    <source>
        <dbReference type="RuleBase" id="RU000304"/>
    </source>
</evidence>
<feature type="binding site" evidence="10">
    <location>
        <begin position="138"/>
        <end position="139"/>
    </location>
    <ligand>
        <name>ATP</name>
        <dbReference type="ChEBI" id="CHEBI:30616"/>
    </ligand>
</feature>
<dbReference type="PROSITE" id="PS00107">
    <property type="entry name" value="PROTEIN_KINASE_ATP"/>
    <property type="match status" value="1"/>
</dbReference>
<feature type="domain" description="Protein kinase" evidence="14">
    <location>
        <begin position="9"/>
        <end position="262"/>
    </location>
</feature>
<evidence type="ECO:0000256" key="3">
    <source>
        <dbReference type="ARBA" id="ARBA00022679"/>
    </source>
</evidence>
<comment type="similarity">
    <text evidence="13">Belongs to the protein kinase superfamily.</text>
</comment>
<dbReference type="InterPro" id="IPR030616">
    <property type="entry name" value="Aur-like"/>
</dbReference>
<feature type="binding site" evidence="10 12">
    <location>
        <position position="38"/>
    </location>
    <ligand>
        <name>ATP</name>
        <dbReference type="ChEBI" id="CHEBI:30616"/>
    </ligand>
</feature>
<dbReference type="InterPro" id="IPR017441">
    <property type="entry name" value="Protein_kinase_ATP_BS"/>
</dbReference>
<dbReference type="RefSeq" id="XP_001325818.1">
    <property type="nucleotide sequence ID" value="XM_001325783.1"/>
</dbReference>
<dbReference type="Pfam" id="PF00069">
    <property type="entry name" value="Pkinase"/>
    <property type="match status" value="1"/>
</dbReference>
<dbReference type="OrthoDB" id="193931at2759"/>
<dbReference type="VEuPathDB" id="TrichDB:TVAG_389920"/>
<gene>
    <name evidence="15" type="ORF">TVAG_389920</name>
</gene>
<dbReference type="CDD" id="cd14003">
    <property type="entry name" value="STKc_AMPK-like"/>
    <property type="match status" value="1"/>
</dbReference>
<evidence type="ECO:0000313" key="15">
    <source>
        <dbReference type="EMBL" id="EAY13595.1"/>
    </source>
</evidence>
<dbReference type="Proteomes" id="UP000001542">
    <property type="component" value="Unassembled WGS sequence"/>
</dbReference>
<protein>
    <recommendedName>
        <fullName evidence="1">non-specific serine/threonine protein kinase</fullName>
        <ecNumber evidence="1">2.7.11.1</ecNumber>
    </recommendedName>
</protein>
<organism evidence="15 16">
    <name type="scientific">Trichomonas vaginalis (strain ATCC PRA-98 / G3)</name>
    <dbReference type="NCBI Taxonomy" id="412133"/>
    <lineage>
        <taxon>Eukaryota</taxon>
        <taxon>Metamonada</taxon>
        <taxon>Parabasalia</taxon>
        <taxon>Trichomonadida</taxon>
        <taxon>Trichomonadidae</taxon>
        <taxon>Trichomonas</taxon>
    </lineage>
</organism>
<reference evidence="15" key="1">
    <citation type="submission" date="2006-10" db="EMBL/GenBank/DDBJ databases">
        <authorList>
            <person name="Amadeo P."/>
            <person name="Zhao Q."/>
            <person name="Wortman J."/>
            <person name="Fraser-Liggett C."/>
            <person name="Carlton J."/>
        </authorList>
    </citation>
    <scope>NUCLEOTIDE SEQUENCE</scope>
    <source>
        <strain evidence="15">G3</strain>
    </source>
</reference>
<dbReference type="GO" id="GO:0005524">
    <property type="term" value="F:ATP binding"/>
    <property type="evidence" value="ECO:0007669"/>
    <property type="project" value="UniProtKB-UniRule"/>
</dbReference>
<dbReference type="SMR" id="A2E194"/>
<dbReference type="GO" id="GO:0051726">
    <property type="term" value="P:regulation of cell cycle"/>
    <property type="evidence" value="ECO:0000318"/>
    <property type="project" value="GO_Central"/>
</dbReference>
<dbReference type="STRING" id="5722.A2E194"/>
<comment type="catalytic activity">
    <reaction evidence="7">
        <text>L-threonyl-[protein] + ATP = O-phospho-L-threonyl-[protein] + ADP + H(+)</text>
        <dbReference type="Rhea" id="RHEA:46608"/>
        <dbReference type="Rhea" id="RHEA-COMP:11060"/>
        <dbReference type="Rhea" id="RHEA-COMP:11605"/>
        <dbReference type="ChEBI" id="CHEBI:15378"/>
        <dbReference type="ChEBI" id="CHEBI:30013"/>
        <dbReference type="ChEBI" id="CHEBI:30616"/>
        <dbReference type="ChEBI" id="CHEBI:61977"/>
        <dbReference type="ChEBI" id="CHEBI:456216"/>
        <dbReference type="EC" id="2.7.11.1"/>
    </reaction>
</comment>
<evidence type="ECO:0000313" key="16">
    <source>
        <dbReference type="Proteomes" id="UP000001542"/>
    </source>
</evidence>
<dbReference type="FunFam" id="1.10.510.10:FF:000592">
    <property type="entry name" value="CAMK family protein kinase"/>
    <property type="match status" value="1"/>
</dbReference>
<keyword evidence="3" id="KW-0808">Transferase</keyword>
<dbReference type="InParanoid" id="A2E194"/>
<dbReference type="Gene3D" id="1.10.510.10">
    <property type="entry name" value="Transferase(Phosphotransferase) domain 1"/>
    <property type="match status" value="1"/>
</dbReference>